<comment type="caution">
    <text evidence="2">The sequence shown here is derived from an EMBL/GenBank/DDBJ whole genome shotgun (WGS) entry which is preliminary data.</text>
</comment>
<name>A0A3S3LMM7_9RHOB</name>
<gene>
    <name evidence="2" type="ORF">EOW66_10880</name>
</gene>
<evidence type="ECO:0000256" key="1">
    <source>
        <dbReference type="SAM" id="MobiDB-lite"/>
    </source>
</evidence>
<keyword evidence="3" id="KW-1185">Reference proteome</keyword>
<protein>
    <recommendedName>
        <fullName evidence="4">Excalibur calcium-binding domain-containing protein</fullName>
    </recommendedName>
</protein>
<feature type="region of interest" description="Disordered" evidence="1">
    <location>
        <begin position="200"/>
        <end position="228"/>
    </location>
</feature>
<sequence length="228" mass="22287">MRKAPLLVLTGMLLAGCQPDVPNSGAGAGFGTYEDYLHQRESELKGAGVQTGATPADGGYGTSGYGATPVTSAAGIAAAQGATGTDATATGGSGSIGADTLAALRATAPAGDSAPAETVAPTVAATGSVGAPLNAMSPAAMPAGGGTGPNLAAYALAAKNAPGQSVWPRGGLRLSSSDKACKKYIAPDLAQMAFLQRGGPQKDPLNLDPDGDGFACGWDPRPFQAARQ</sequence>
<reference evidence="2" key="2">
    <citation type="submission" date="2019-01" db="EMBL/GenBank/DDBJ databases">
        <authorList>
            <person name="Li Y."/>
        </authorList>
    </citation>
    <scope>NUCLEOTIDE SEQUENCE [LARGE SCALE GENOMIC DNA]</scope>
    <source>
        <strain evidence="2">CGMCC 1.12963</strain>
    </source>
</reference>
<dbReference type="EMBL" id="SAVA01000005">
    <property type="protein sequence ID" value="RWR52249.1"/>
    <property type="molecule type" value="Genomic_DNA"/>
</dbReference>
<organism evidence="2 3">
    <name type="scientific">Paenirhodobacter huangdaonensis</name>
    <dbReference type="NCBI Taxonomy" id="2501515"/>
    <lineage>
        <taxon>Bacteria</taxon>
        <taxon>Pseudomonadati</taxon>
        <taxon>Pseudomonadota</taxon>
        <taxon>Alphaproteobacteria</taxon>
        <taxon>Rhodobacterales</taxon>
        <taxon>Rhodobacter group</taxon>
        <taxon>Paenirhodobacter</taxon>
    </lineage>
</organism>
<accession>A0A3S3LMM7</accession>
<evidence type="ECO:0008006" key="4">
    <source>
        <dbReference type="Google" id="ProtNLM"/>
    </source>
</evidence>
<proteinExistence type="predicted"/>
<evidence type="ECO:0000313" key="2">
    <source>
        <dbReference type="EMBL" id="RWR52249.1"/>
    </source>
</evidence>
<dbReference type="AlphaFoldDB" id="A0A3S3LMM7"/>
<reference evidence="2" key="1">
    <citation type="submission" date="2019-01" db="EMBL/GenBank/DDBJ databases">
        <title>Sinorhodobacter populi sp. nov. isolated from the symptomatic bark tissue of Populus euramericana canker.</title>
        <authorList>
            <person name="Xu G."/>
        </authorList>
    </citation>
    <scope>NUCLEOTIDE SEQUENCE [LARGE SCALE GENOMIC DNA]</scope>
    <source>
        <strain evidence="2">CGMCC 1.12963</strain>
    </source>
</reference>
<dbReference type="Proteomes" id="UP000288071">
    <property type="component" value="Unassembled WGS sequence"/>
</dbReference>
<evidence type="ECO:0000313" key="3">
    <source>
        <dbReference type="Proteomes" id="UP000288071"/>
    </source>
</evidence>
<dbReference type="RefSeq" id="WP_128156378.1">
    <property type="nucleotide sequence ID" value="NZ_JBHSOM010000006.1"/>
</dbReference>
<dbReference type="PROSITE" id="PS51257">
    <property type="entry name" value="PROKAR_LIPOPROTEIN"/>
    <property type="match status" value="1"/>
</dbReference>